<dbReference type="AlphaFoldDB" id="A0A5N6XLE8"/>
<keyword evidence="2" id="KW-0732">Signal</keyword>
<accession>A0A5N6XLE8</accession>
<gene>
    <name evidence="3" type="ORF">BDV24DRAFT_170585</name>
</gene>
<sequence length="157" mass="17671">MKAFLLCIALQTCFWWVEYPAERAKEHPVEEEDQAAQSADELDVDKTPKGNSPIDHTLQIPENIIEQEFKETGLRITNTTHQTRSDLQTMPGSGMHHFQVHLNNKVAILPLESPKQTRRVHHCQGPAGLQGKISIRKTLSALASPGIISRPTFKMLK</sequence>
<evidence type="ECO:0000256" key="1">
    <source>
        <dbReference type="SAM" id="MobiDB-lite"/>
    </source>
</evidence>
<protein>
    <submittedName>
        <fullName evidence="3">Uncharacterized protein</fullName>
    </submittedName>
</protein>
<name>A0A5N6XLE8_9EURO</name>
<reference evidence="3" key="1">
    <citation type="submission" date="2019-04" db="EMBL/GenBank/DDBJ databases">
        <title>Friends and foes A comparative genomics study of 23 Aspergillus species from section Flavi.</title>
        <authorList>
            <consortium name="DOE Joint Genome Institute"/>
            <person name="Kjaerbolling I."/>
            <person name="Vesth T."/>
            <person name="Frisvad J.C."/>
            <person name="Nybo J.L."/>
            <person name="Theobald S."/>
            <person name="Kildgaard S."/>
            <person name="Isbrandt T."/>
            <person name="Kuo A."/>
            <person name="Sato A."/>
            <person name="Lyhne E.K."/>
            <person name="Kogle M.E."/>
            <person name="Wiebenga A."/>
            <person name="Kun R.S."/>
            <person name="Lubbers R.J."/>
            <person name="Makela M.R."/>
            <person name="Barry K."/>
            <person name="Chovatia M."/>
            <person name="Clum A."/>
            <person name="Daum C."/>
            <person name="Haridas S."/>
            <person name="He G."/>
            <person name="LaButti K."/>
            <person name="Lipzen A."/>
            <person name="Mondo S."/>
            <person name="Riley R."/>
            <person name="Salamov A."/>
            <person name="Simmons B.A."/>
            <person name="Magnuson J.K."/>
            <person name="Henrissat B."/>
            <person name="Mortensen U.H."/>
            <person name="Larsen T.O."/>
            <person name="Devries R.P."/>
            <person name="Grigoriev I.V."/>
            <person name="Machida M."/>
            <person name="Baker S.E."/>
            <person name="Andersen M.R."/>
        </authorList>
    </citation>
    <scope>NUCLEOTIDE SEQUENCE</scope>
    <source>
        <strain evidence="3">CBS 117612</strain>
    </source>
</reference>
<feature type="chain" id="PRO_5024984604" evidence="2">
    <location>
        <begin position="16"/>
        <end position="157"/>
    </location>
</feature>
<evidence type="ECO:0000256" key="2">
    <source>
        <dbReference type="SAM" id="SignalP"/>
    </source>
</evidence>
<dbReference type="EMBL" id="ML737468">
    <property type="protein sequence ID" value="KAE8334107.1"/>
    <property type="molecule type" value="Genomic_DNA"/>
</dbReference>
<dbReference type="Proteomes" id="UP000325558">
    <property type="component" value="Unassembled WGS sequence"/>
</dbReference>
<feature type="signal peptide" evidence="2">
    <location>
        <begin position="1"/>
        <end position="15"/>
    </location>
</feature>
<evidence type="ECO:0000313" key="3">
    <source>
        <dbReference type="EMBL" id="KAE8334107.1"/>
    </source>
</evidence>
<organism evidence="3">
    <name type="scientific">Aspergillus arachidicola</name>
    <dbReference type="NCBI Taxonomy" id="656916"/>
    <lineage>
        <taxon>Eukaryota</taxon>
        <taxon>Fungi</taxon>
        <taxon>Dikarya</taxon>
        <taxon>Ascomycota</taxon>
        <taxon>Pezizomycotina</taxon>
        <taxon>Eurotiomycetes</taxon>
        <taxon>Eurotiomycetidae</taxon>
        <taxon>Eurotiales</taxon>
        <taxon>Aspergillaceae</taxon>
        <taxon>Aspergillus</taxon>
        <taxon>Aspergillus subgen. Circumdati</taxon>
    </lineage>
</organism>
<feature type="region of interest" description="Disordered" evidence="1">
    <location>
        <begin position="27"/>
        <end position="56"/>
    </location>
</feature>
<proteinExistence type="predicted"/>